<evidence type="ECO:0000313" key="3">
    <source>
        <dbReference type="EMBL" id="CAD8208468.1"/>
    </source>
</evidence>
<dbReference type="InterPro" id="IPR002035">
    <property type="entry name" value="VWF_A"/>
</dbReference>
<comment type="caution">
    <text evidence="3">The sequence shown here is derived from an EMBL/GenBank/DDBJ whole genome shotgun (WGS) entry which is preliminary data.</text>
</comment>
<dbReference type="Pfam" id="PF13519">
    <property type="entry name" value="VWA_2"/>
    <property type="match status" value="1"/>
</dbReference>
<dbReference type="AlphaFoldDB" id="A0A8S1Y612"/>
<organism evidence="3 4">
    <name type="scientific">Paramecium pentaurelia</name>
    <dbReference type="NCBI Taxonomy" id="43138"/>
    <lineage>
        <taxon>Eukaryota</taxon>
        <taxon>Sar</taxon>
        <taxon>Alveolata</taxon>
        <taxon>Ciliophora</taxon>
        <taxon>Intramacronucleata</taxon>
        <taxon>Oligohymenophorea</taxon>
        <taxon>Peniculida</taxon>
        <taxon>Parameciidae</taxon>
        <taxon>Paramecium</taxon>
    </lineage>
</organism>
<dbReference type="CDD" id="cd00198">
    <property type="entry name" value="vWFA"/>
    <property type="match status" value="1"/>
</dbReference>
<accession>A0A8S1Y612</accession>
<evidence type="ECO:0000259" key="2">
    <source>
        <dbReference type="PROSITE" id="PS50234"/>
    </source>
</evidence>
<dbReference type="OrthoDB" id="687730at2759"/>
<feature type="coiled-coil region" evidence="1">
    <location>
        <begin position="31"/>
        <end position="58"/>
    </location>
</feature>
<gene>
    <name evidence="3" type="ORF">PPENT_87.1.T1510014</name>
</gene>
<keyword evidence="1" id="KW-0175">Coiled coil</keyword>
<protein>
    <recommendedName>
        <fullName evidence="2">VWFA domain-containing protein</fullName>
    </recommendedName>
</protein>
<evidence type="ECO:0000313" key="4">
    <source>
        <dbReference type="Proteomes" id="UP000689195"/>
    </source>
</evidence>
<name>A0A8S1Y612_9CILI</name>
<evidence type="ECO:0000256" key="1">
    <source>
        <dbReference type="SAM" id="Coils"/>
    </source>
</evidence>
<dbReference type="EMBL" id="CAJJDO010000151">
    <property type="protein sequence ID" value="CAD8208468.1"/>
    <property type="molecule type" value="Genomic_DNA"/>
</dbReference>
<reference evidence="3" key="1">
    <citation type="submission" date="2021-01" db="EMBL/GenBank/DDBJ databases">
        <authorList>
            <consortium name="Genoscope - CEA"/>
            <person name="William W."/>
        </authorList>
    </citation>
    <scope>NUCLEOTIDE SEQUENCE</scope>
</reference>
<dbReference type="PROSITE" id="PS50234">
    <property type="entry name" value="VWFA"/>
    <property type="match status" value="1"/>
</dbReference>
<feature type="domain" description="VWFA" evidence="2">
    <location>
        <begin position="836"/>
        <end position="968"/>
    </location>
</feature>
<proteinExistence type="predicted"/>
<dbReference type="Proteomes" id="UP000689195">
    <property type="component" value="Unassembled WGS sequence"/>
</dbReference>
<dbReference type="SMART" id="SM00327">
    <property type="entry name" value="VWA"/>
    <property type="match status" value="1"/>
</dbReference>
<keyword evidence="4" id="KW-1185">Reference proteome</keyword>
<sequence>MFIHQLEKRFPNQLELVQENNFNNQISFQNLDDFAANLSQDENLLASYQNEKNKTNEKFEELWSVISNELKKRNQDSLKKFSEKEFLRVLSKFKKYNLDSDKKEQIEQFTSNLIMNKLGQDDFDQSFDIMHKDLTQSSVFEIFEFINRDKTDFKQIEPRPIEDRVHNEYKKKFQKIIAQIYDIEKTKLISSHIQLSNLEIQLKWISITDLENYFKNKAIIDLTKFCENKDKREATLQFFDLFKIFGYRFNTDKFDEFQDLVIAKKEKTILDYLIYQEIPFKKYYLNNQNELNFLDRLSISPQTTTIKASEELNERTNFIIDKKIIYNQNTVVMFQKDKIEKDYKLFDLIMDFKNDWKDIYKKIYRIIEQEFRANETQFHINMIQIIMDKVEKQIDQFNQCFFQYGAILGNVGQKIFYNFAIFIFWRYLCYQRYQQYIKYENEELSLLKKEKFDKFIADIQHDQSMQSLLNGKAISKLIIDQSIKQHQINLINDAYKELDQLVNDRKMQSYYLIDDLDDKLFNQKEKQNSYIQTQKYIDNPVKFIEDEVTLRTGNMRQQFVEQYTQKLRENVDKDLSLILSKLSKIQGQAIENQKATEFFIQLINPQDAPKILYQIVMKYLVGNLSKEDLDNIQDKFKSIFQISNDQCKIAEQFLQAKDQRINILSDFVSGFIIEVKEQIQQLKVSNKFIEQYIQKIRYNLIGCRECCPTCKRKCDIDISEVNHKHQCRNEHVIRGMAGILVEQEPSLYSCKEIKNDYLVLEFDSSDRSIYMGDIRNMFKDWDIQERCSDKKINDKFNVIWNNIGKDYCYYRFGRDGRSFTFNEKQSNFKENQQSYHYVVLLDDSGSMSGDRFNQAQNGILSFLQQAQQNQNIRVTIIIFNSTARCVVDCSPINMQTIKNVLLCNGGGTSFQSAFQLAYEKLQAVRNFDQFNKHIIFFYTDGEDSYPTQALEQFARMPNSQRMKIDLIACCLDKQQKTMIDITDFFNRYCSLGKLQHSMQPSEIGEAWTKQIRIIKV</sequence>